<keyword evidence="2" id="KW-1185">Reference proteome</keyword>
<dbReference type="Proteomes" id="UP000237968">
    <property type="component" value="Unassembled WGS sequence"/>
</dbReference>
<dbReference type="AlphaFoldDB" id="A0A2S9XYD8"/>
<evidence type="ECO:0000313" key="1">
    <source>
        <dbReference type="EMBL" id="PRP97874.1"/>
    </source>
</evidence>
<accession>A0A2S9XYD8</accession>
<organism evidence="1 2">
    <name type="scientific">Enhygromyxa salina</name>
    <dbReference type="NCBI Taxonomy" id="215803"/>
    <lineage>
        <taxon>Bacteria</taxon>
        <taxon>Pseudomonadati</taxon>
        <taxon>Myxococcota</taxon>
        <taxon>Polyangia</taxon>
        <taxon>Nannocystales</taxon>
        <taxon>Nannocystaceae</taxon>
        <taxon>Enhygromyxa</taxon>
    </lineage>
</organism>
<dbReference type="Gene3D" id="3.30.565.10">
    <property type="entry name" value="Histidine kinase-like ATPase, C-terminal domain"/>
    <property type="match status" value="1"/>
</dbReference>
<dbReference type="RefSeq" id="WP_181197790.1">
    <property type="nucleotide sequence ID" value="NZ_PVNK01000148.1"/>
</dbReference>
<dbReference type="InterPro" id="IPR036890">
    <property type="entry name" value="HATPase_C_sf"/>
</dbReference>
<dbReference type="Pfam" id="PF13589">
    <property type="entry name" value="HATPase_c_3"/>
    <property type="match status" value="1"/>
</dbReference>
<dbReference type="SUPFAM" id="SSF55874">
    <property type="entry name" value="ATPase domain of HSP90 chaperone/DNA topoisomerase II/histidine kinase"/>
    <property type="match status" value="1"/>
</dbReference>
<protein>
    <submittedName>
        <fullName evidence="1">Heat shock protein 90</fullName>
    </submittedName>
</protein>
<sequence>MDVTNEAVENLVTQFSSALDFYRELVQNSIDAGSSAIEIWLDFIPDEAGGAGGVIEIHVDDAGEGMNEAVIDEQLTTLFSSGKEHDLTKIGKFGIGFVSVFALRPRGVLVQTGRDGEYWEVFFDQDRSFFKSPCSTPIEGTQITLFLEGDRARYTDLVARSVETIDHWCRHSEAEINFEDRASVEGGYVQINKPFSVEGECVTSVEHEGGHIVLAYSRAPVWGFYNKGLALAVVRGKTDLVPAGLAHVAFRIKSRYLEHTLSRETVMRDENYDKAMARIIRAAAGPLRQRLVKEICALVRSVSEATGGPKRWTTSERGRYFELMGYLAREGADALEGLGAAPLLLGLDGRAYTLDQLCERAAGDGRVYVDTEPSALVEQLLGQGTPVIMIPGANELGGANSVEIAGPVTRVLANGLSREFVSTGVFAQLRDKLRGAPEVDAWVKAGEMIARPVDVLVGVELIEDQAQAQARALVARAWSVLERGLGPRPNLFARAVTFLRRLEPTVGYSGLVCARFHGAPGGRQPLFVVAHEVAPLMAIPTAEIMLNERPERPEAAVNCEHSHFRGLSRLAEHEPEMAAYCLAKALLLDENRGLELDTSLIAAALDPAFVSAAGGGR</sequence>
<comment type="caution">
    <text evidence="1">The sequence shown here is derived from an EMBL/GenBank/DDBJ whole genome shotgun (WGS) entry which is preliminary data.</text>
</comment>
<name>A0A2S9XYD8_9BACT</name>
<keyword evidence="1" id="KW-0346">Stress response</keyword>
<evidence type="ECO:0000313" key="2">
    <source>
        <dbReference type="Proteomes" id="UP000237968"/>
    </source>
</evidence>
<reference evidence="1 2" key="1">
    <citation type="submission" date="2018-03" db="EMBL/GenBank/DDBJ databases">
        <title>Draft Genome Sequences of the Obligatory Marine Myxobacteria Enhygromyxa salina SWB005.</title>
        <authorList>
            <person name="Poehlein A."/>
            <person name="Moghaddam J.A."/>
            <person name="Harms H."/>
            <person name="Alanjari M."/>
            <person name="Koenig G.M."/>
            <person name="Daniel R."/>
            <person name="Schaeberle T.F."/>
        </authorList>
    </citation>
    <scope>NUCLEOTIDE SEQUENCE [LARGE SCALE GENOMIC DNA]</scope>
    <source>
        <strain evidence="1 2">SWB005</strain>
    </source>
</reference>
<proteinExistence type="predicted"/>
<gene>
    <name evidence="1" type="ORF">ENSA5_31070</name>
</gene>
<dbReference type="EMBL" id="PVNK01000148">
    <property type="protein sequence ID" value="PRP97874.1"/>
    <property type="molecule type" value="Genomic_DNA"/>
</dbReference>